<evidence type="ECO:0000256" key="1">
    <source>
        <dbReference type="ARBA" id="ARBA00001954"/>
    </source>
</evidence>
<dbReference type="Pfam" id="PF06155">
    <property type="entry name" value="GBBH-like_N"/>
    <property type="match status" value="1"/>
</dbReference>
<dbReference type="Pfam" id="PF02668">
    <property type="entry name" value="TauD"/>
    <property type="match status" value="1"/>
</dbReference>
<evidence type="ECO:0000256" key="10">
    <source>
        <dbReference type="ARBA" id="ARBA00023004"/>
    </source>
</evidence>
<dbReference type="Proteomes" id="UP000289323">
    <property type="component" value="Unassembled WGS sequence"/>
</dbReference>
<keyword evidence="9" id="KW-0560">Oxidoreductase</keyword>
<evidence type="ECO:0000256" key="14">
    <source>
        <dbReference type="ARBA" id="ARBA00046008"/>
    </source>
</evidence>
<sequence length="505" mass="58120">MRFLQALRPAFVRCELLARRHYHYRHRRILRYHKIPEHLRVHPHPDVYRSRDIYQREHALRDRSALGDLRGDAFSDVHDEIEIHGDLQNHDPPMTVFHENADPDHPVSLAAEGASLIFCRPLRRPKLTSRYPKPRILPFIWLRDNCRCAECVNQTTMQRSLNTFDIPRDIRPTMFTATLSTVTLKWSDGHTSVFPWGFIENSGKITNLPERIIQTWDSKIAKTLPTVDYEAVMNTEEGVAKLTDNIKRIGFVLVENTPFDDPNKTKELLERIGPIRVTHYGGFYDFTPNLAMADTAYTNEALPPHTDTTYFTEPAGLQAFHLLSHQPAPGASADEAAVSGGKTVLVDGFHAARFLQQIDKPAWTTLTKVAVPWHASGNAGITIAPDKLYPVLETRGQQGPNGVHRIRWNNADRGVVPFGWTETPQMWYKAARRWNELLSREDFQLWLQLEPGKVLIFDNWRVLHGRSAFTGIRRICGGYINRDDFISRWRNTNYKREEVIDRVLG</sequence>
<comment type="cofactor">
    <cofactor evidence="1">
        <name>Fe(2+)</name>
        <dbReference type="ChEBI" id="CHEBI:29033"/>
    </cofactor>
</comment>
<comment type="pathway">
    <text evidence="3">Amine and polyamine biosynthesis; carnitine biosynthesis.</text>
</comment>
<evidence type="ECO:0000313" key="18">
    <source>
        <dbReference type="EMBL" id="SPQ21192.1"/>
    </source>
</evidence>
<dbReference type="InterPro" id="IPR038492">
    <property type="entry name" value="GBBH-like_N_sf"/>
</dbReference>
<feature type="domain" description="Gamma-butyrobetaine hydroxylase-like N-terminal" evidence="17">
    <location>
        <begin position="137"/>
        <end position="198"/>
    </location>
</feature>
<gene>
    <name evidence="18" type="ORF">TT172_LOCUS3611</name>
</gene>
<dbReference type="PANTHER" id="PTHR10696">
    <property type="entry name" value="GAMMA-BUTYROBETAINE HYDROXYLASE-RELATED"/>
    <property type="match status" value="1"/>
</dbReference>
<comment type="function">
    <text evidence="14">Converts trimethyllysine (TML) into hydroxytrimethyllysine (HTML).</text>
</comment>
<evidence type="ECO:0000259" key="17">
    <source>
        <dbReference type="Pfam" id="PF06155"/>
    </source>
</evidence>
<dbReference type="InterPro" id="IPR010376">
    <property type="entry name" value="GBBH-like_N"/>
</dbReference>
<comment type="cofactor">
    <cofactor evidence="2">
        <name>L-ascorbate</name>
        <dbReference type="ChEBI" id="CHEBI:38290"/>
    </cofactor>
</comment>
<dbReference type="EC" id="1.14.11.8" evidence="5"/>
<keyword evidence="10" id="KW-0408">Iron</keyword>
<evidence type="ECO:0000256" key="11">
    <source>
        <dbReference type="ARBA" id="ARBA00030363"/>
    </source>
</evidence>
<evidence type="ECO:0000256" key="7">
    <source>
        <dbReference type="ARBA" id="ARBA00022873"/>
    </source>
</evidence>
<evidence type="ECO:0000256" key="6">
    <source>
        <dbReference type="ARBA" id="ARBA00022723"/>
    </source>
</evidence>
<evidence type="ECO:0000256" key="3">
    <source>
        <dbReference type="ARBA" id="ARBA00005022"/>
    </source>
</evidence>
<accession>A0A3S4EWS2</accession>
<evidence type="ECO:0000259" key="16">
    <source>
        <dbReference type="Pfam" id="PF02668"/>
    </source>
</evidence>
<dbReference type="UniPathway" id="UPA00118"/>
<dbReference type="GO" id="GO:0050353">
    <property type="term" value="F:trimethyllysine dioxygenase activity"/>
    <property type="evidence" value="ECO:0007669"/>
    <property type="project" value="UniProtKB-EC"/>
</dbReference>
<keyword evidence="7" id="KW-0124">Carnitine biosynthesis</keyword>
<evidence type="ECO:0000256" key="5">
    <source>
        <dbReference type="ARBA" id="ARBA00012267"/>
    </source>
</evidence>
<comment type="catalytic activity">
    <reaction evidence="15">
        <text>N(6),N(6),N(6)-trimethyl-L-lysine + 2-oxoglutarate + O2 = (3S)-3-hydroxy-N(6),N(6),N(6)-trimethyl-L-lysine + succinate + CO2</text>
        <dbReference type="Rhea" id="RHEA:14181"/>
        <dbReference type="ChEBI" id="CHEBI:15379"/>
        <dbReference type="ChEBI" id="CHEBI:16526"/>
        <dbReference type="ChEBI" id="CHEBI:16810"/>
        <dbReference type="ChEBI" id="CHEBI:30031"/>
        <dbReference type="ChEBI" id="CHEBI:58100"/>
        <dbReference type="ChEBI" id="CHEBI:141499"/>
        <dbReference type="EC" id="1.14.11.8"/>
    </reaction>
</comment>
<dbReference type="InterPro" id="IPR050411">
    <property type="entry name" value="AlphaKG_dependent_hydroxylases"/>
</dbReference>
<dbReference type="InterPro" id="IPR003819">
    <property type="entry name" value="TauD/TfdA-like"/>
</dbReference>
<protein>
    <recommendedName>
        <fullName evidence="5">trimethyllysine dioxygenase</fullName>
        <ecNumber evidence="5">1.14.11.8</ecNumber>
    </recommendedName>
    <alternativeName>
        <fullName evidence="12">Epsilon-trimethyllysine 2-oxoglutarate dioxygenase</fullName>
    </alternativeName>
    <alternativeName>
        <fullName evidence="11">TML hydroxylase</fullName>
    </alternativeName>
    <alternativeName>
        <fullName evidence="13">TML-alpha-ketoglutarate dioxygenase</fullName>
    </alternativeName>
</protein>
<dbReference type="AlphaFoldDB" id="A0A3S4EWS2"/>
<evidence type="ECO:0000256" key="9">
    <source>
        <dbReference type="ARBA" id="ARBA00023002"/>
    </source>
</evidence>
<evidence type="ECO:0000256" key="4">
    <source>
        <dbReference type="ARBA" id="ARBA00008654"/>
    </source>
</evidence>
<dbReference type="GO" id="GO:0005739">
    <property type="term" value="C:mitochondrion"/>
    <property type="evidence" value="ECO:0007669"/>
    <property type="project" value="TreeGrafter"/>
</dbReference>
<dbReference type="InterPro" id="IPR012776">
    <property type="entry name" value="Trimethyllysine_dOase"/>
</dbReference>
<keyword evidence="8" id="KW-0223">Dioxygenase</keyword>
<proteinExistence type="inferred from homology"/>
<dbReference type="NCBIfam" id="TIGR02410">
    <property type="entry name" value="carnitine_TMLD"/>
    <property type="match status" value="1"/>
</dbReference>
<evidence type="ECO:0000256" key="12">
    <source>
        <dbReference type="ARBA" id="ARBA00031778"/>
    </source>
</evidence>
<dbReference type="Gene3D" id="3.30.2020.30">
    <property type="match status" value="1"/>
</dbReference>
<reference evidence="18 19" key="1">
    <citation type="submission" date="2018-04" db="EMBL/GenBank/DDBJ databases">
        <authorList>
            <person name="Huttner S."/>
            <person name="Dainat J."/>
        </authorList>
    </citation>
    <scope>NUCLEOTIDE SEQUENCE [LARGE SCALE GENOMIC DNA]</scope>
</reference>
<dbReference type="FunFam" id="3.60.130.10:FF:000001">
    <property type="entry name" value="Trimethyllysine dioxygenase, mitochondrial"/>
    <property type="match status" value="1"/>
</dbReference>
<dbReference type="EMBL" id="OUUZ01000008">
    <property type="protein sequence ID" value="SPQ21192.1"/>
    <property type="molecule type" value="Genomic_DNA"/>
</dbReference>
<dbReference type="PANTHER" id="PTHR10696:SF51">
    <property type="entry name" value="TRIMETHYLLYSINE DIOXYGENASE, MITOCHONDRIAL"/>
    <property type="match status" value="1"/>
</dbReference>
<evidence type="ECO:0000256" key="8">
    <source>
        <dbReference type="ARBA" id="ARBA00022964"/>
    </source>
</evidence>
<dbReference type="CDD" id="cd00250">
    <property type="entry name" value="CAS_like"/>
    <property type="match status" value="1"/>
</dbReference>
<dbReference type="Gene3D" id="3.60.130.10">
    <property type="entry name" value="Clavaminate synthase-like"/>
    <property type="match status" value="1"/>
</dbReference>
<comment type="similarity">
    <text evidence="4">Belongs to the gamma-BBH/TMLD family.</text>
</comment>
<evidence type="ECO:0000313" key="19">
    <source>
        <dbReference type="Proteomes" id="UP000289323"/>
    </source>
</evidence>
<evidence type="ECO:0000256" key="15">
    <source>
        <dbReference type="ARBA" id="ARBA00049334"/>
    </source>
</evidence>
<keyword evidence="6" id="KW-0479">Metal-binding</keyword>
<dbReference type="GO" id="GO:0045329">
    <property type="term" value="P:carnitine biosynthetic process"/>
    <property type="evidence" value="ECO:0007669"/>
    <property type="project" value="UniProtKB-UniPathway"/>
</dbReference>
<organism evidence="18 19">
    <name type="scientific">Thermothielavioides terrestris</name>
    <dbReference type="NCBI Taxonomy" id="2587410"/>
    <lineage>
        <taxon>Eukaryota</taxon>
        <taxon>Fungi</taxon>
        <taxon>Dikarya</taxon>
        <taxon>Ascomycota</taxon>
        <taxon>Pezizomycotina</taxon>
        <taxon>Sordariomycetes</taxon>
        <taxon>Sordariomycetidae</taxon>
        <taxon>Sordariales</taxon>
        <taxon>Chaetomiaceae</taxon>
        <taxon>Thermothielavioides</taxon>
    </lineage>
</organism>
<dbReference type="InterPro" id="IPR042098">
    <property type="entry name" value="TauD-like_sf"/>
</dbReference>
<name>A0A3S4EWS2_9PEZI</name>
<dbReference type="GO" id="GO:0005506">
    <property type="term" value="F:iron ion binding"/>
    <property type="evidence" value="ECO:0007669"/>
    <property type="project" value="InterPro"/>
</dbReference>
<evidence type="ECO:0000256" key="13">
    <source>
        <dbReference type="ARBA" id="ARBA00032283"/>
    </source>
</evidence>
<feature type="domain" description="TauD/TfdA-like" evidence="16">
    <location>
        <begin position="223"/>
        <end position="477"/>
    </location>
</feature>
<dbReference type="SUPFAM" id="SSF51197">
    <property type="entry name" value="Clavaminate synthase-like"/>
    <property type="match status" value="1"/>
</dbReference>
<evidence type="ECO:0000256" key="2">
    <source>
        <dbReference type="ARBA" id="ARBA00001961"/>
    </source>
</evidence>